<evidence type="ECO:0000313" key="2">
    <source>
        <dbReference type="Proteomes" id="UP000324233"/>
    </source>
</evidence>
<gene>
    <name evidence="1" type="ORF">OJF2_06440</name>
</gene>
<evidence type="ECO:0008006" key="3">
    <source>
        <dbReference type="Google" id="ProtNLM"/>
    </source>
</evidence>
<dbReference type="KEGG" id="agv:OJF2_06440"/>
<accession>A0A5B9VWM2</accession>
<reference evidence="1 2" key="1">
    <citation type="submission" date="2019-08" db="EMBL/GenBank/DDBJ databases">
        <title>Deep-cultivation of Planctomycetes and their phenomic and genomic characterization uncovers novel biology.</title>
        <authorList>
            <person name="Wiegand S."/>
            <person name="Jogler M."/>
            <person name="Boedeker C."/>
            <person name="Pinto D."/>
            <person name="Vollmers J."/>
            <person name="Rivas-Marin E."/>
            <person name="Kohn T."/>
            <person name="Peeters S.H."/>
            <person name="Heuer A."/>
            <person name="Rast P."/>
            <person name="Oberbeckmann S."/>
            <person name="Bunk B."/>
            <person name="Jeske O."/>
            <person name="Meyerdierks A."/>
            <person name="Storesund J.E."/>
            <person name="Kallscheuer N."/>
            <person name="Luecker S."/>
            <person name="Lage O.M."/>
            <person name="Pohl T."/>
            <person name="Merkel B.J."/>
            <person name="Hornburger P."/>
            <person name="Mueller R.-W."/>
            <person name="Bruemmer F."/>
            <person name="Labrenz M."/>
            <person name="Spormann A.M."/>
            <person name="Op den Camp H."/>
            <person name="Overmann J."/>
            <person name="Amann R."/>
            <person name="Jetten M.S.M."/>
            <person name="Mascher T."/>
            <person name="Medema M.H."/>
            <person name="Devos D.P."/>
            <person name="Kaster A.-K."/>
            <person name="Ovreas L."/>
            <person name="Rohde M."/>
            <person name="Galperin M.Y."/>
            <person name="Jogler C."/>
        </authorList>
    </citation>
    <scope>NUCLEOTIDE SEQUENCE [LARGE SCALE GENOMIC DNA]</scope>
    <source>
        <strain evidence="1 2">OJF2</strain>
    </source>
</reference>
<dbReference type="Gene3D" id="3.20.20.80">
    <property type="entry name" value="Glycosidases"/>
    <property type="match status" value="1"/>
</dbReference>
<sequence>MIGSPLFRSFFLGGFECSTHRRRCGRRLDQVAATAHDRFAATDYALLKAHGIEAVREGLRWHLIEASPGRYDFASVLPILRAAREAGMQVIWDLFHFGVPDDLDIFDPRFVDRLAGLARAFAGLLDGESDDVPWIAPVNEISFVSWAGGEVAELDPYARSRGRELKRQLVRAAIAATEAVWDVLPSARIAHIDPVFHVIAHPDRPHEAPDAEAYRRVQFEAWDMLSGRAEPSLGGRPKYLDVIGVNYYPWNQWIYNGPTADGTTIRPDHPGYRPFRLMLHEIARRYGRPLFVAETGTEGDRRAGWLHSVSREVRAAILRGVPVGGICLYPIVNFPGWDDDRHCQNGLWDYADEAGRRAPHEPLAHELRRQDRRFRRIRRGLRVLGA</sequence>
<dbReference type="Proteomes" id="UP000324233">
    <property type="component" value="Chromosome"/>
</dbReference>
<name>A0A5B9VWM2_9BACT</name>
<proteinExistence type="predicted"/>
<protein>
    <recommendedName>
        <fullName evidence="3">Beta-glucosidase</fullName>
    </recommendedName>
</protein>
<dbReference type="InterPro" id="IPR017853">
    <property type="entry name" value="GH"/>
</dbReference>
<dbReference type="EMBL" id="CP042997">
    <property type="protein sequence ID" value="QEH32175.1"/>
    <property type="molecule type" value="Genomic_DNA"/>
</dbReference>
<dbReference type="RefSeq" id="WP_210420388.1">
    <property type="nucleotide sequence ID" value="NZ_CP042997.1"/>
</dbReference>
<organism evidence="1 2">
    <name type="scientific">Aquisphaera giovannonii</name>
    <dbReference type="NCBI Taxonomy" id="406548"/>
    <lineage>
        <taxon>Bacteria</taxon>
        <taxon>Pseudomonadati</taxon>
        <taxon>Planctomycetota</taxon>
        <taxon>Planctomycetia</taxon>
        <taxon>Isosphaerales</taxon>
        <taxon>Isosphaeraceae</taxon>
        <taxon>Aquisphaera</taxon>
    </lineage>
</organism>
<keyword evidence="2" id="KW-1185">Reference proteome</keyword>
<dbReference type="AlphaFoldDB" id="A0A5B9VWM2"/>
<dbReference type="SUPFAM" id="SSF51445">
    <property type="entry name" value="(Trans)glycosidases"/>
    <property type="match status" value="1"/>
</dbReference>
<evidence type="ECO:0000313" key="1">
    <source>
        <dbReference type="EMBL" id="QEH32175.1"/>
    </source>
</evidence>